<dbReference type="EMBL" id="JBGEWD010000014">
    <property type="protein sequence ID" value="MEY8001146.1"/>
    <property type="molecule type" value="Genomic_DNA"/>
</dbReference>
<organism evidence="2 3">
    <name type="scientific">Clostridium moutaii</name>
    <dbReference type="NCBI Taxonomy" id="3240932"/>
    <lineage>
        <taxon>Bacteria</taxon>
        <taxon>Bacillati</taxon>
        <taxon>Bacillota</taxon>
        <taxon>Clostridia</taxon>
        <taxon>Eubacteriales</taxon>
        <taxon>Clostridiaceae</taxon>
        <taxon>Clostridium</taxon>
    </lineage>
</organism>
<name>A0ABV4BQT9_9CLOT</name>
<keyword evidence="1" id="KW-1133">Transmembrane helix</keyword>
<gene>
    <name evidence="2" type="ORF">AB8U03_13275</name>
</gene>
<accession>A0ABV4BQT9</accession>
<evidence type="ECO:0000256" key="1">
    <source>
        <dbReference type="SAM" id="Phobius"/>
    </source>
</evidence>
<proteinExistence type="predicted"/>
<keyword evidence="1" id="KW-0472">Membrane</keyword>
<feature type="transmembrane region" description="Helical" evidence="1">
    <location>
        <begin position="17"/>
        <end position="45"/>
    </location>
</feature>
<sequence length="116" mass="12761">MAIQLIYFISTGQNSSVLFGAAFTAASLAVLVAYFLITLSGVVYFYRTKIWKVQNLILPLLAIIVLLISLVCSIYPIPSYPSNIYPYIILVWILIGLVFAALTKHPISVQAADGKH</sequence>
<protein>
    <recommendedName>
        <fullName evidence="4">Amino acid permease</fullName>
    </recommendedName>
</protein>
<reference evidence="2 3" key="1">
    <citation type="submission" date="2024-08" db="EMBL/GenBank/DDBJ databases">
        <title>Clostridium lapicellarii sp. nov., and Clostridium renhuaiense sp. nov., two species isolated from the mud in a fermentation cellar used for producing sauce-flavour Chinese liquors.</title>
        <authorList>
            <person name="Yang F."/>
            <person name="Wang H."/>
            <person name="Chen L.Q."/>
            <person name="Zhou N."/>
            <person name="Lu J.J."/>
            <person name="Pu X.X."/>
            <person name="Wan B."/>
            <person name="Wang L."/>
            <person name="Liu S.J."/>
        </authorList>
    </citation>
    <scope>NUCLEOTIDE SEQUENCE [LARGE SCALE GENOMIC DNA]</scope>
    <source>
        <strain evidence="2 3">MT-5</strain>
    </source>
</reference>
<feature type="transmembrane region" description="Helical" evidence="1">
    <location>
        <begin position="84"/>
        <end position="102"/>
    </location>
</feature>
<evidence type="ECO:0000313" key="3">
    <source>
        <dbReference type="Proteomes" id="UP001564657"/>
    </source>
</evidence>
<comment type="caution">
    <text evidence="2">The sequence shown here is derived from an EMBL/GenBank/DDBJ whole genome shotgun (WGS) entry which is preliminary data.</text>
</comment>
<feature type="transmembrane region" description="Helical" evidence="1">
    <location>
        <begin position="57"/>
        <end position="78"/>
    </location>
</feature>
<keyword evidence="1" id="KW-0812">Transmembrane</keyword>
<keyword evidence="3" id="KW-1185">Reference proteome</keyword>
<evidence type="ECO:0000313" key="2">
    <source>
        <dbReference type="EMBL" id="MEY8001146.1"/>
    </source>
</evidence>
<evidence type="ECO:0008006" key="4">
    <source>
        <dbReference type="Google" id="ProtNLM"/>
    </source>
</evidence>
<dbReference type="Proteomes" id="UP001564657">
    <property type="component" value="Unassembled WGS sequence"/>
</dbReference>